<keyword evidence="1" id="KW-0812">Transmembrane</keyword>
<name>A0A855X1D2_9BACT</name>
<accession>A0A855X1D2</accession>
<keyword evidence="2" id="KW-0732">Signal</keyword>
<protein>
    <recommendedName>
        <fullName evidence="3">DUF6754 domain-containing protein</fullName>
    </recommendedName>
</protein>
<dbReference type="AlphaFoldDB" id="A0A855X1D2"/>
<dbReference type="Pfam" id="PF20539">
    <property type="entry name" value="DUF6754"/>
    <property type="match status" value="1"/>
</dbReference>
<gene>
    <name evidence="4" type="ORF">C3F09_08600</name>
</gene>
<keyword evidence="1" id="KW-0472">Membrane</keyword>
<sequence length="287" mass="31130">MISAFLLTRLPILLAQAAESVSQAPPPTGPLFRFDRLNALVIVLVFSVAVLLYTRWAKRGMKLFVRKIAGLDAVEEAVGRATEMGRPVLFVPGLQELDDIQTIAGISILGRVARITAQYETPLVVPVRYPLVLAASQEVVEQAYREVGKEDSYNKDTVQYVAGEQMAFAATVNGMMMRDHPAANIFMGAFFAEALLLAETGNAAGSIQIAGTAQPEQLPFFIAACDYTLMGEELYAASAYLSHEPLLLGGLKGQDVMKVLIMLAVIIGVVLVAFNLGSTYVSWFQVR</sequence>
<feature type="signal peptide" evidence="2">
    <location>
        <begin position="1"/>
        <end position="17"/>
    </location>
</feature>
<dbReference type="EMBL" id="PQAP01000134">
    <property type="protein sequence ID" value="PWB70846.1"/>
    <property type="molecule type" value="Genomic_DNA"/>
</dbReference>
<evidence type="ECO:0000256" key="2">
    <source>
        <dbReference type="SAM" id="SignalP"/>
    </source>
</evidence>
<feature type="transmembrane region" description="Helical" evidence="1">
    <location>
        <begin position="259"/>
        <end position="283"/>
    </location>
</feature>
<feature type="domain" description="DUF6754" evidence="3">
    <location>
        <begin position="30"/>
        <end position="275"/>
    </location>
</feature>
<feature type="chain" id="PRO_5032977016" description="DUF6754 domain-containing protein" evidence="2">
    <location>
        <begin position="18"/>
        <end position="287"/>
    </location>
</feature>
<comment type="caution">
    <text evidence="4">The sequence shown here is derived from an EMBL/GenBank/DDBJ whole genome shotgun (WGS) entry which is preliminary data.</text>
</comment>
<feature type="transmembrane region" description="Helical" evidence="1">
    <location>
        <begin position="39"/>
        <end position="57"/>
    </location>
</feature>
<proteinExistence type="predicted"/>
<evidence type="ECO:0000259" key="3">
    <source>
        <dbReference type="Pfam" id="PF20539"/>
    </source>
</evidence>
<evidence type="ECO:0000313" key="4">
    <source>
        <dbReference type="EMBL" id="PWB70846.1"/>
    </source>
</evidence>
<dbReference type="Proteomes" id="UP000250918">
    <property type="component" value="Unassembled WGS sequence"/>
</dbReference>
<reference evidence="4 5" key="1">
    <citation type="journal article" date="2018" name="ISME J.">
        <title>A methanotrophic archaeon couples anaerobic oxidation of methane to Fe(III) reduction.</title>
        <authorList>
            <person name="Cai C."/>
            <person name="Leu A.O."/>
            <person name="Xie G.J."/>
            <person name="Guo J."/>
            <person name="Feng Y."/>
            <person name="Zhao J.X."/>
            <person name="Tyson G.W."/>
            <person name="Yuan Z."/>
            <person name="Hu S."/>
        </authorList>
    </citation>
    <scope>NUCLEOTIDE SEQUENCE [LARGE SCALE GENOMIC DNA]</scope>
    <source>
        <strain evidence="4">FeB_12</strain>
    </source>
</reference>
<evidence type="ECO:0000256" key="1">
    <source>
        <dbReference type="SAM" id="Phobius"/>
    </source>
</evidence>
<dbReference type="InterPro" id="IPR046642">
    <property type="entry name" value="DUF6754"/>
</dbReference>
<keyword evidence="1" id="KW-1133">Transmembrane helix</keyword>
<evidence type="ECO:0000313" key="5">
    <source>
        <dbReference type="Proteomes" id="UP000250918"/>
    </source>
</evidence>
<organism evidence="4 5">
    <name type="scientific">candidate division GN15 bacterium</name>
    <dbReference type="NCBI Taxonomy" id="2072418"/>
    <lineage>
        <taxon>Bacteria</taxon>
        <taxon>candidate division GN15</taxon>
    </lineage>
</organism>